<organism evidence="1 2">
    <name type="scientific">Chromobacterium indicum</name>
    <dbReference type="NCBI Taxonomy" id="3110228"/>
    <lineage>
        <taxon>Bacteria</taxon>
        <taxon>Pseudomonadati</taxon>
        <taxon>Pseudomonadota</taxon>
        <taxon>Betaproteobacteria</taxon>
        <taxon>Neisseriales</taxon>
        <taxon>Chromobacteriaceae</taxon>
        <taxon>Chromobacterium</taxon>
    </lineage>
</organism>
<dbReference type="Proteomes" id="UP001405405">
    <property type="component" value="Unassembled WGS sequence"/>
</dbReference>
<dbReference type="EMBL" id="JAYFSJ010000001">
    <property type="protein sequence ID" value="MEN7429132.1"/>
    <property type="molecule type" value="Genomic_DNA"/>
</dbReference>
<gene>
    <name evidence="1" type="ORF">VA599_00150</name>
</gene>
<dbReference type="Pfam" id="PF13432">
    <property type="entry name" value="TPR_16"/>
    <property type="match status" value="1"/>
</dbReference>
<proteinExistence type="predicted"/>
<dbReference type="InterPro" id="IPR011990">
    <property type="entry name" value="TPR-like_helical_dom_sf"/>
</dbReference>
<keyword evidence="2" id="KW-1185">Reference proteome</keyword>
<dbReference type="RefSeq" id="WP_346787255.1">
    <property type="nucleotide sequence ID" value="NZ_JAYFSJ010000001.1"/>
</dbReference>
<dbReference type="SUPFAM" id="SSF48452">
    <property type="entry name" value="TPR-like"/>
    <property type="match status" value="1"/>
</dbReference>
<dbReference type="Pfam" id="PF14559">
    <property type="entry name" value="TPR_19"/>
    <property type="match status" value="2"/>
</dbReference>
<dbReference type="PANTHER" id="PTHR12558">
    <property type="entry name" value="CELL DIVISION CYCLE 16,23,27"/>
    <property type="match status" value="1"/>
</dbReference>
<sequence>MTESTQRQRLLHAYLEADPANTHLLFELADLYLQSGQTQACEEILSRLLAADPVHFGGRSLVGVCLMRQNRLDDAIAAFDDLRGEGWEEPALFYNLAYALMLQGRYAEAEVNAARAASRLDVLPQAGPLYARALHFLGKVDEAVAACEQALREHPELLPMYGLLATLYLDQENLAAAEIVARQVLDASPKDPDAATVMGMLAISKQDLDVAIPMLDQACAGRPNSGRAWMGQGLVSMLQGDLEQAADRVGEALRHMPGHVGSWHVLAWCRILQQKPGVAKEALLEALRLDRNFADTHGGLAIVAIMEGKTIEAQQSVKRALGLNPNSFPGLYAQSLLLQAAGQPAQAQAIHGKLMESAVLPDGTSLQQAVARAVALSPFGKDTPAG</sequence>
<dbReference type="InterPro" id="IPR019734">
    <property type="entry name" value="TPR_rpt"/>
</dbReference>
<name>A0ABV0CGN3_9NEIS</name>
<dbReference type="PANTHER" id="PTHR12558:SF13">
    <property type="entry name" value="CELL DIVISION CYCLE PROTEIN 27 HOMOLOG"/>
    <property type="match status" value="1"/>
</dbReference>
<accession>A0ABV0CGN3</accession>
<protein>
    <submittedName>
        <fullName evidence="1">Tetratricopeptide repeat protein</fullName>
    </submittedName>
</protein>
<evidence type="ECO:0000313" key="1">
    <source>
        <dbReference type="EMBL" id="MEN7429132.1"/>
    </source>
</evidence>
<dbReference type="SMART" id="SM00028">
    <property type="entry name" value="TPR"/>
    <property type="match status" value="7"/>
</dbReference>
<comment type="caution">
    <text evidence="1">The sequence shown here is derived from an EMBL/GenBank/DDBJ whole genome shotgun (WGS) entry which is preliminary data.</text>
</comment>
<reference evidence="1 2" key="1">
    <citation type="submission" date="2023-12" db="EMBL/GenBank/DDBJ databases">
        <title>Chromobacterium sp. strain TRC.1.1.SA producing antimicrobial pigment.</title>
        <authorList>
            <person name="Verma N."/>
            <person name="Choksket S."/>
            <person name="Pinnaka A.K."/>
            <person name="Korpole S."/>
        </authorList>
    </citation>
    <scope>NUCLEOTIDE SEQUENCE [LARGE SCALE GENOMIC DNA]</scope>
    <source>
        <strain evidence="1 2">TRC1.1.SA</strain>
    </source>
</reference>
<evidence type="ECO:0000313" key="2">
    <source>
        <dbReference type="Proteomes" id="UP001405405"/>
    </source>
</evidence>
<dbReference type="Gene3D" id="1.25.40.10">
    <property type="entry name" value="Tetratricopeptide repeat domain"/>
    <property type="match status" value="1"/>
</dbReference>